<evidence type="ECO:0000313" key="2">
    <source>
        <dbReference type="EMBL" id="PCI79787.1"/>
    </source>
</evidence>
<comment type="caution">
    <text evidence="2">The sequence shown here is derived from an EMBL/GenBank/DDBJ whole genome shotgun (WGS) entry which is preliminary data.</text>
</comment>
<keyword evidence="1" id="KW-0472">Membrane</keyword>
<dbReference type="InterPro" id="IPR005625">
    <property type="entry name" value="PepSY-ass_TM"/>
</dbReference>
<name>A0A2A4XCL3_9GAMM</name>
<evidence type="ECO:0000313" key="3">
    <source>
        <dbReference type="Proteomes" id="UP000218767"/>
    </source>
</evidence>
<gene>
    <name evidence="2" type="ORF">COB20_04170</name>
</gene>
<feature type="transmembrane region" description="Helical" evidence="1">
    <location>
        <begin position="173"/>
        <end position="194"/>
    </location>
</feature>
<dbReference type="EMBL" id="NVUL01000014">
    <property type="protein sequence ID" value="PCI79787.1"/>
    <property type="molecule type" value="Genomic_DNA"/>
</dbReference>
<organism evidence="2 3">
    <name type="scientific">SAR86 cluster bacterium</name>
    <dbReference type="NCBI Taxonomy" id="2030880"/>
    <lineage>
        <taxon>Bacteria</taxon>
        <taxon>Pseudomonadati</taxon>
        <taxon>Pseudomonadota</taxon>
        <taxon>Gammaproteobacteria</taxon>
        <taxon>SAR86 cluster</taxon>
    </lineage>
</organism>
<feature type="transmembrane region" description="Helical" evidence="1">
    <location>
        <begin position="12"/>
        <end position="34"/>
    </location>
</feature>
<proteinExistence type="predicted"/>
<dbReference type="AlphaFoldDB" id="A0A2A4XCL3"/>
<keyword evidence="1" id="KW-1133">Transmembrane helix</keyword>
<protein>
    <submittedName>
        <fullName evidence="2">Uncharacterized protein</fullName>
    </submittedName>
</protein>
<dbReference type="Pfam" id="PF03929">
    <property type="entry name" value="PepSY_TM"/>
    <property type="match status" value="1"/>
</dbReference>
<sequence length="198" mass="22232">MITRKQHRLLGGILLLPFMAWSLTGIFFLVRPAYEQAYSVLSPKTYAADEVNISAAPEWQEMRLLKTVLGQHLLVKEEGRWRQLDPDSLEARPTPGEGDLANFVEDAISQDTLRYGELLSGESDPFRTSTGVSITVNWDSLSLYQQGADTRWIDRTYSIHYLQWTGIALLDTVLGVAGLFLLLLMTVTGSAMLLRRAD</sequence>
<keyword evidence="1" id="KW-0812">Transmembrane</keyword>
<evidence type="ECO:0000256" key="1">
    <source>
        <dbReference type="SAM" id="Phobius"/>
    </source>
</evidence>
<reference evidence="3" key="1">
    <citation type="submission" date="2017-08" db="EMBL/GenBank/DDBJ databases">
        <title>A dynamic microbial community with high functional redundancy inhabits the cold, oxic subseafloor aquifer.</title>
        <authorList>
            <person name="Tully B.J."/>
            <person name="Wheat C.G."/>
            <person name="Glazer B.T."/>
            <person name="Huber J.A."/>
        </authorList>
    </citation>
    <scope>NUCLEOTIDE SEQUENCE [LARGE SCALE GENOMIC DNA]</scope>
</reference>
<dbReference type="Proteomes" id="UP000218767">
    <property type="component" value="Unassembled WGS sequence"/>
</dbReference>
<accession>A0A2A4XCL3</accession>